<evidence type="ECO:0000313" key="1">
    <source>
        <dbReference type="EMBL" id="OMO76500.1"/>
    </source>
</evidence>
<gene>
    <name evidence="1" type="ORF">CCACVL1_15626</name>
</gene>
<protein>
    <submittedName>
        <fullName evidence="1">Uncharacterized protein</fullName>
    </submittedName>
</protein>
<dbReference type="Proteomes" id="UP000188268">
    <property type="component" value="Unassembled WGS sequence"/>
</dbReference>
<reference evidence="1 2" key="1">
    <citation type="submission" date="2013-09" db="EMBL/GenBank/DDBJ databases">
        <title>Corchorus capsularis genome sequencing.</title>
        <authorList>
            <person name="Alam M."/>
            <person name="Haque M.S."/>
            <person name="Islam M.S."/>
            <person name="Emdad E.M."/>
            <person name="Islam M.M."/>
            <person name="Ahmed B."/>
            <person name="Halim A."/>
            <person name="Hossen Q.M.M."/>
            <person name="Hossain M.Z."/>
            <person name="Ahmed R."/>
            <person name="Khan M.M."/>
            <person name="Islam R."/>
            <person name="Rashid M.M."/>
            <person name="Khan S.A."/>
            <person name="Rahman M.S."/>
            <person name="Alam M."/>
        </authorList>
    </citation>
    <scope>NUCLEOTIDE SEQUENCE [LARGE SCALE GENOMIC DNA]</scope>
    <source>
        <strain evidence="2">cv. CVL-1</strain>
        <tissue evidence="1">Whole seedling</tissue>
    </source>
</reference>
<dbReference type="EMBL" id="AWWV01010872">
    <property type="protein sequence ID" value="OMO76500.1"/>
    <property type="molecule type" value="Genomic_DNA"/>
</dbReference>
<dbReference type="Gramene" id="OMO76500">
    <property type="protein sequence ID" value="OMO76500"/>
    <property type="gene ID" value="CCACVL1_15626"/>
</dbReference>
<comment type="caution">
    <text evidence="1">The sequence shown here is derived from an EMBL/GenBank/DDBJ whole genome shotgun (WGS) entry which is preliminary data.</text>
</comment>
<proteinExistence type="predicted"/>
<keyword evidence="2" id="KW-1185">Reference proteome</keyword>
<accession>A0A1R3I1P9</accession>
<organism evidence="1 2">
    <name type="scientific">Corchorus capsularis</name>
    <name type="common">Jute</name>
    <dbReference type="NCBI Taxonomy" id="210143"/>
    <lineage>
        <taxon>Eukaryota</taxon>
        <taxon>Viridiplantae</taxon>
        <taxon>Streptophyta</taxon>
        <taxon>Embryophyta</taxon>
        <taxon>Tracheophyta</taxon>
        <taxon>Spermatophyta</taxon>
        <taxon>Magnoliopsida</taxon>
        <taxon>eudicotyledons</taxon>
        <taxon>Gunneridae</taxon>
        <taxon>Pentapetalae</taxon>
        <taxon>rosids</taxon>
        <taxon>malvids</taxon>
        <taxon>Malvales</taxon>
        <taxon>Malvaceae</taxon>
        <taxon>Grewioideae</taxon>
        <taxon>Apeibeae</taxon>
        <taxon>Corchorus</taxon>
    </lineage>
</organism>
<sequence length="33" mass="4030">MTFTNIQLKQPYSRQLYFLVEGKEGIEEFYPKM</sequence>
<dbReference type="AlphaFoldDB" id="A0A1R3I1P9"/>
<name>A0A1R3I1P9_COCAP</name>
<evidence type="ECO:0000313" key="2">
    <source>
        <dbReference type="Proteomes" id="UP000188268"/>
    </source>
</evidence>